<protein>
    <submittedName>
        <fullName evidence="2">Metallo-beta-lactamase family protein</fullName>
    </submittedName>
</protein>
<evidence type="ECO:0000259" key="1">
    <source>
        <dbReference type="SMART" id="SM00849"/>
    </source>
</evidence>
<dbReference type="InterPro" id="IPR001279">
    <property type="entry name" value="Metallo-B-lactamas"/>
</dbReference>
<dbReference type="InterPro" id="IPR048933">
    <property type="entry name" value="B_lactamase-like_C"/>
</dbReference>
<dbReference type="InterPro" id="IPR036866">
    <property type="entry name" value="RibonucZ/Hydroxyglut_hydro"/>
</dbReference>
<dbReference type="Pfam" id="PF21221">
    <property type="entry name" value="B_lactamase-like_C"/>
    <property type="match status" value="1"/>
</dbReference>
<dbReference type="InterPro" id="IPR050662">
    <property type="entry name" value="Sec-metab_biosynth-thioest"/>
</dbReference>
<evidence type="ECO:0000313" key="2">
    <source>
        <dbReference type="EMBL" id="CUS54765.1"/>
    </source>
</evidence>
<proteinExistence type="predicted"/>
<dbReference type="PANTHER" id="PTHR23131">
    <property type="entry name" value="ENDORIBONUCLEASE LACTB2"/>
    <property type="match status" value="1"/>
</dbReference>
<gene>
    <name evidence="2" type="ORF">MGWOODY_XGa1703</name>
</gene>
<dbReference type="SUPFAM" id="SSF56281">
    <property type="entry name" value="Metallo-hydrolase/oxidoreductase"/>
    <property type="match status" value="1"/>
</dbReference>
<feature type="domain" description="Metallo-beta-lactamase" evidence="1">
    <location>
        <begin position="46"/>
        <end position="263"/>
    </location>
</feature>
<dbReference type="InterPro" id="IPR036388">
    <property type="entry name" value="WH-like_DNA-bd_sf"/>
</dbReference>
<reference evidence="2" key="1">
    <citation type="submission" date="2015-10" db="EMBL/GenBank/DDBJ databases">
        <authorList>
            <person name="Gilbert D.G."/>
        </authorList>
    </citation>
    <scope>NUCLEOTIDE SEQUENCE</scope>
</reference>
<dbReference type="Pfam" id="PF00753">
    <property type="entry name" value="Lactamase_B"/>
    <property type="match status" value="1"/>
</dbReference>
<dbReference type="AlphaFoldDB" id="A0A160TU39"/>
<dbReference type="PANTHER" id="PTHR23131:SF4">
    <property type="entry name" value="METALLO-BETA-LACTAMASE SUPERFAMILY POTEIN"/>
    <property type="match status" value="1"/>
</dbReference>
<accession>A0A160TU39</accession>
<dbReference type="Gene3D" id="1.10.10.10">
    <property type="entry name" value="Winged helix-like DNA-binding domain superfamily/Winged helix DNA-binding domain"/>
    <property type="match status" value="1"/>
</dbReference>
<name>A0A160TU39_9ZZZZ</name>
<dbReference type="Gene3D" id="3.60.15.10">
    <property type="entry name" value="Ribonuclease Z/Hydroxyacylglutathione hydrolase-like"/>
    <property type="match status" value="1"/>
</dbReference>
<dbReference type="EMBL" id="CZRL01000105">
    <property type="protein sequence ID" value="CUS54765.1"/>
    <property type="molecule type" value="Genomic_DNA"/>
</dbReference>
<dbReference type="SMART" id="SM00849">
    <property type="entry name" value="Lactamase_B"/>
    <property type="match status" value="1"/>
</dbReference>
<sequence>MTTEAKTKRPQVVRYEFETRLKAGETLPVASGVTWLRSPLPFRLDHINLWLLEDGDGWTVVDTGIYFDESKAIWQQVFKGPMGGRPVDRIVVTHLHPDHIGCAGWLAQEFDAPLWMTRGEYLLCRVLVADTGRPTPIAGDRFYRGAGFLPDDMTHYHEMFGMFGKYVSHIPESYHRLQAGDCLQVGSNQWQVLIGRGHSPEHACLFCAELNLLISGDQLLPTISSNVSVYPTEPGANPLGDWLTSLQRLKESIPSDVLVLPAHGRPFRGAHERLDAMIAEHNEGLDKLQDLCREPKRAIDVFSVLFRSEINKNNLILATGESIAHLNYLLTQGCLQVERDSDGINWYHSVK</sequence>
<organism evidence="2">
    <name type="scientific">hydrothermal vent metagenome</name>
    <dbReference type="NCBI Taxonomy" id="652676"/>
    <lineage>
        <taxon>unclassified sequences</taxon>
        <taxon>metagenomes</taxon>
        <taxon>ecological metagenomes</taxon>
    </lineage>
</organism>